<dbReference type="InterPro" id="IPR001387">
    <property type="entry name" value="Cro/C1-type_HTH"/>
</dbReference>
<evidence type="ECO:0000313" key="2">
    <source>
        <dbReference type="EMBL" id="KIU13579.1"/>
    </source>
</evidence>
<accession>A0A0D1JM65</accession>
<evidence type="ECO:0000313" key="3">
    <source>
        <dbReference type="Proteomes" id="UP000032221"/>
    </source>
</evidence>
<protein>
    <submittedName>
        <fullName evidence="2">Cro/Cl family transcriptional regulator</fullName>
    </submittedName>
</protein>
<proteinExistence type="predicted"/>
<gene>
    <name evidence="2" type="ORF">TL10_29135</name>
</gene>
<evidence type="ECO:0000259" key="1">
    <source>
        <dbReference type="Pfam" id="PF13443"/>
    </source>
</evidence>
<dbReference type="STRING" id="280871.TL10_29135"/>
<sequence length="117" mass="13038">MKREVDYTWRLAELMAAHGMHNSTDLIPRLAERGIQLSRPQVYRVVHQRPERVSLQLMAALCDILGCGVEDLVTVTATDVRRRKTASGAAATPPPNVVELNKSVRPRRARVITDGPD</sequence>
<dbReference type="EMBL" id="JXST01000082">
    <property type="protein sequence ID" value="KIU13579.1"/>
    <property type="molecule type" value="Genomic_DNA"/>
</dbReference>
<dbReference type="PATRIC" id="fig|280871.6.peg.6048"/>
<comment type="caution">
    <text evidence="2">The sequence shown here is derived from an EMBL/GenBank/DDBJ whole genome shotgun (WGS) entry which is preliminary data.</text>
</comment>
<dbReference type="RefSeq" id="WP_043988411.1">
    <property type="nucleotide sequence ID" value="NZ_JXST01000082.1"/>
</dbReference>
<reference evidence="2 3" key="1">
    <citation type="submission" date="2015-01" db="EMBL/GenBank/DDBJ databases">
        <title>Genome sequence of Mycobacterium llatzerense and Mycobacterium immunogenum recovered from brain abscess.</title>
        <authorList>
            <person name="Greninger A.L."/>
            <person name="Langelier C."/>
            <person name="Cunningham G."/>
            <person name="Chiu C.Y."/>
            <person name="Miller S."/>
        </authorList>
    </citation>
    <scope>NUCLEOTIDE SEQUENCE [LARGE SCALE GENOMIC DNA]</scope>
    <source>
        <strain evidence="2 3">CLUC14</strain>
    </source>
</reference>
<feature type="domain" description="HTH cro/C1-type" evidence="1">
    <location>
        <begin position="10"/>
        <end position="75"/>
    </location>
</feature>
<name>A0A0D1JM65_9MYCO</name>
<dbReference type="OrthoDB" id="3626437at2"/>
<dbReference type="Pfam" id="PF13443">
    <property type="entry name" value="HTH_26"/>
    <property type="match status" value="1"/>
</dbReference>
<dbReference type="Proteomes" id="UP000032221">
    <property type="component" value="Unassembled WGS sequence"/>
</dbReference>
<organism evidence="2 3">
    <name type="scientific">Mycolicibacterium llatzerense</name>
    <dbReference type="NCBI Taxonomy" id="280871"/>
    <lineage>
        <taxon>Bacteria</taxon>
        <taxon>Bacillati</taxon>
        <taxon>Actinomycetota</taxon>
        <taxon>Actinomycetes</taxon>
        <taxon>Mycobacteriales</taxon>
        <taxon>Mycobacteriaceae</taxon>
        <taxon>Mycolicibacterium</taxon>
    </lineage>
</organism>
<dbReference type="AlphaFoldDB" id="A0A0D1JM65"/>
<keyword evidence="3" id="KW-1185">Reference proteome</keyword>